<comment type="caution">
    <text evidence="4">The sequence shown here is derived from an EMBL/GenBank/DDBJ whole genome shotgun (WGS) entry which is preliminary data.</text>
</comment>
<sequence length="326" mass="37383">MSEEEIALIHKGKSLPLSKQYMEIEVKNVLNALNLLRNRIVDDCNTQLLNKNLIKEFHILIGKGLGENFAAIPGEFRKHNVTVGHVYKAPDHQDVESLINSFCEWSKVEFHYEKGQTFSTAIIQAIVSHVYIAWIHPFGDGNGRTARLLEFYLLLRAGVPDIAAHILSNFYNSTRSEYYRKLDETSKNDGDLTHFINYALQGFKDGLQEVFKIVSQNQIELAWKNYVNEIFKTSNYSGKSNPVNNRRLALILSMDIESEYALEEISETNDILQLQYLRKSKRTLQRDIEALLDMKLVVKTQDEKYKTNVQILIGSLAASVRGRDII</sequence>
<dbReference type="AlphaFoldDB" id="M3H606"/>
<evidence type="ECO:0000256" key="1">
    <source>
        <dbReference type="PIRSR" id="PIRSR640198-1"/>
    </source>
</evidence>
<dbReference type="Proteomes" id="UP000011770">
    <property type="component" value="Unassembled WGS sequence"/>
</dbReference>
<name>M3H606_9LEPT</name>
<feature type="binding site" evidence="2">
    <location>
        <begin position="178"/>
        <end position="179"/>
    </location>
    <ligand>
        <name>ATP</name>
        <dbReference type="ChEBI" id="CHEBI:30616"/>
    </ligand>
</feature>
<protein>
    <submittedName>
        <fullName evidence="4">Fic/DOC family protein</fullName>
    </submittedName>
</protein>
<evidence type="ECO:0000259" key="3">
    <source>
        <dbReference type="PROSITE" id="PS51459"/>
    </source>
</evidence>
<feature type="binding site" evidence="2">
    <location>
        <begin position="140"/>
        <end position="147"/>
    </location>
    <ligand>
        <name>ATP</name>
        <dbReference type="ChEBI" id="CHEBI:30616"/>
    </ligand>
</feature>
<feature type="binding site" evidence="2">
    <location>
        <position position="188"/>
    </location>
    <ligand>
        <name>ATP</name>
        <dbReference type="ChEBI" id="CHEBI:30616"/>
    </ligand>
</feature>
<gene>
    <name evidence="4" type="ORF">LEP1GSC188_4079</name>
</gene>
<evidence type="ECO:0000313" key="5">
    <source>
        <dbReference type="Proteomes" id="UP000011770"/>
    </source>
</evidence>
<dbReference type="GO" id="GO:0005524">
    <property type="term" value="F:ATP binding"/>
    <property type="evidence" value="ECO:0007669"/>
    <property type="project" value="UniProtKB-KW"/>
</dbReference>
<evidence type="ECO:0000256" key="2">
    <source>
        <dbReference type="PIRSR" id="PIRSR640198-2"/>
    </source>
</evidence>
<dbReference type="Pfam" id="PF02661">
    <property type="entry name" value="Fic"/>
    <property type="match status" value="1"/>
</dbReference>
<proteinExistence type="predicted"/>
<accession>M3H606</accession>
<dbReference type="InterPro" id="IPR003812">
    <property type="entry name" value="Fido"/>
</dbReference>
<dbReference type="InterPro" id="IPR036597">
    <property type="entry name" value="Fido-like_dom_sf"/>
</dbReference>
<feature type="domain" description="Fido" evidence="3">
    <location>
        <begin position="49"/>
        <end position="201"/>
    </location>
</feature>
<dbReference type="PROSITE" id="PS51459">
    <property type="entry name" value="FIDO"/>
    <property type="match status" value="1"/>
</dbReference>
<feature type="active site" evidence="1">
    <location>
        <position position="136"/>
    </location>
</feature>
<dbReference type="PANTHER" id="PTHR13504:SF38">
    <property type="entry name" value="FIDO DOMAIN-CONTAINING PROTEIN"/>
    <property type="match status" value="1"/>
</dbReference>
<dbReference type="InterPro" id="IPR040198">
    <property type="entry name" value="Fido_containing"/>
</dbReference>
<evidence type="ECO:0000313" key="4">
    <source>
        <dbReference type="EMBL" id="EMF84255.1"/>
    </source>
</evidence>
<keyword evidence="2" id="KW-0067">ATP-binding</keyword>
<dbReference type="Gene3D" id="1.10.3290.10">
    <property type="entry name" value="Fido-like domain"/>
    <property type="match status" value="1"/>
</dbReference>
<reference evidence="4 5" key="1">
    <citation type="submission" date="2013-01" db="EMBL/GenBank/DDBJ databases">
        <authorList>
            <person name="Harkins D.M."/>
            <person name="Durkin A.S."/>
            <person name="Brinkac L.M."/>
            <person name="Haft D.H."/>
            <person name="Selengut J.D."/>
            <person name="Sanka R."/>
            <person name="DePew J."/>
            <person name="Purushe J."/>
            <person name="Tulsiani S.M."/>
            <person name="Graham G.C."/>
            <person name="Burns M.-A."/>
            <person name="Dohnt M.F."/>
            <person name="Smythe L.D."/>
            <person name="McKay D.B."/>
            <person name="Craig S.B."/>
            <person name="Vinetz J.M."/>
            <person name="Sutton G.G."/>
            <person name="Nierman W.C."/>
            <person name="Fouts D.E."/>
        </authorList>
    </citation>
    <scope>NUCLEOTIDE SEQUENCE [LARGE SCALE GENOMIC DNA]</scope>
    <source>
        <strain evidence="4 5">LT2116</strain>
    </source>
</reference>
<organism evidence="4 5">
    <name type="scientific">Leptospira weilii serovar Topaz str. LT2116</name>
    <dbReference type="NCBI Taxonomy" id="1088540"/>
    <lineage>
        <taxon>Bacteria</taxon>
        <taxon>Pseudomonadati</taxon>
        <taxon>Spirochaetota</taxon>
        <taxon>Spirochaetia</taxon>
        <taxon>Leptospirales</taxon>
        <taxon>Leptospiraceae</taxon>
        <taxon>Leptospira</taxon>
    </lineage>
</organism>
<dbReference type="SUPFAM" id="SSF140931">
    <property type="entry name" value="Fic-like"/>
    <property type="match status" value="1"/>
</dbReference>
<dbReference type="PANTHER" id="PTHR13504">
    <property type="entry name" value="FIDO DOMAIN-CONTAINING PROTEIN DDB_G0283145"/>
    <property type="match status" value="1"/>
</dbReference>
<keyword evidence="2" id="KW-0547">Nucleotide-binding</keyword>
<dbReference type="EMBL" id="AHOR02000005">
    <property type="protein sequence ID" value="EMF84255.1"/>
    <property type="molecule type" value="Genomic_DNA"/>
</dbReference>